<dbReference type="AlphaFoldDB" id="A0AA97K7K4"/>
<evidence type="ECO:0000259" key="4">
    <source>
        <dbReference type="PROSITE" id="PS50041"/>
    </source>
</evidence>
<dbReference type="PANTHER" id="PTHR22803">
    <property type="entry name" value="MANNOSE, PHOSPHOLIPASE, LECTIN RECEPTOR RELATED"/>
    <property type="match status" value="1"/>
</dbReference>
<dbReference type="KEGG" id="emc:129340411"/>
<dbReference type="InterPro" id="IPR033989">
    <property type="entry name" value="CD209-like_CTLD"/>
</dbReference>
<dbReference type="InterPro" id="IPR001304">
    <property type="entry name" value="C-type_lectin-like"/>
</dbReference>
<dbReference type="Gene3D" id="3.10.100.10">
    <property type="entry name" value="Mannose-Binding Protein A, subunit A"/>
    <property type="match status" value="1"/>
</dbReference>
<gene>
    <name evidence="6" type="primary">LOC129340411</name>
</gene>
<dbReference type="RefSeq" id="XP_054851175.1">
    <property type="nucleotide sequence ID" value="XM_054995200.1"/>
</dbReference>
<proteinExistence type="predicted"/>
<evidence type="ECO:0000313" key="5">
    <source>
        <dbReference type="Proteomes" id="UP001190640"/>
    </source>
</evidence>
<dbReference type="Pfam" id="PF00059">
    <property type="entry name" value="Lectin_C"/>
    <property type="match status" value="1"/>
</dbReference>
<protein>
    <submittedName>
        <fullName evidence="6">Asialoglycoprotein receptor 1-like</fullName>
    </submittedName>
</protein>
<dbReference type="CDD" id="cd03590">
    <property type="entry name" value="CLECT_DC-SIGN_like"/>
    <property type="match status" value="1"/>
</dbReference>
<keyword evidence="3" id="KW-0472">Membrane</keyword>
<dbReference type="PROSITE" id="PS50041">
    <property type="entry name" value="C_TYPE_LECTIN_2"/>
    <property type="match status" value="1"/>
</dbReference>
<evidence type="ECO:0000256" key="1">
    <source>
        <dbReference type="ARBA" id="ARBA00022734"/>
    </source>
</evidence>
<dbReference type="SMART" id="SM00034">
    <property type="entry name" value="CLECT"/>
    <property type="match status" value="1"/>
</dbReference>
<reference evidence="6" key="1">
    <citation type="submission" date="2025-08" db="UniProtKB">
        <authorList>
            <consortium name="RefSeq"/>
        </authorList>
    </citation>
    <scope>IDENTIFICATION</scope>
    <source>
        <tissue evidence="6">Blood</tissue>
    </source>
</reference>
<feature type="transmembrane region" description="Helical" evidence="3">
    <location>
        <begin position="44"/>
        <end position="62"/>
    </location>
</feature>
<dbReference type="GeneID" id="129340411"/>
<name>A0AA97K7K4_EUBMA</name>
<keyword evidence="1" id="KW-0430">Lectin</keyword>
<dbReference type="GO" id="GO:0030246">
    <property type="term" value="F:carbohydrate binding"/>
    <property type="evidence" value="ECO:0007669"/>
    <property type="project" value="UniProtKB-KW"/>
</dbReference>
<dbReference type="Proteomes" id="UP001190640">
    <property type="component" value="Chromosome 12"/>
</dbReference>
<evidence type="ECO:0000256" key="3">
    <source>
        <dbReference type="SAM" id="Phobius"/>
    </source>
</evidence>
<keyword evidence="3" id="KW-1133">Transmembrane helix</keyword>
<keyword evidence="3" id="KW-0812">Transmembrane</keyword>
<dbReference type="PROSITE" id="PS00615">
    <property type="entry name" value="C_TYPE_LECTIN_1"/>
    <property type="match status" value="1"/>
</dbReference>
<dbReference type="InterPro" id="IPR050111">
    <property type="entry name" value="C-type_lectin/snaclec_domain"/>
</dbReference>
<keyword evidence="5" id="KW-1185">Reference proteome</keyword>
<dbReference type="SUPFAM" id="SSF56436">
    <property type="entry name" value="C-type lectin-like"/>
    <property type="match status" value="1"/>
</dbReference>
<dbReference type="InterPro" id="IPR016186">
    <property type="entry name" value="C-type_lectin-like/link_sf"/>
</dbReference>
<dbReference type="InterPro" id="IPR018378">
    <property type="entry name" value="C-type_lectin_CS"/>
</dbReference>
<accession>A0AA97K7K4</accession>
<feature type="domain" description="C-type lectin" evidence="4">
    <location>
        <begin position="165"/>
        <end position="282"/>
    </location>
</feature>
<dbReference type="InterPro" id="IPR016187">
    <property type="entry name" value="CTDL_fold"/>
</dbReference>
<dbReference type="Pfam" id="PF03954">
    <property type="entry name" value="Lectin_N"/>
    <property type="match status" value="1"/>
</dbReference>
<evidence type="ECO:0000313" key="6">
    <source>
        <dbReference type="RefSeq" id="XP_054851175.1"/>
    </source>
</evidence>
<evidence type="ECO:0000256" key="2">
    <source>
        <dbReference type="ARBA" id="ARBA00023157"/>
    </source>
</evidence>
<sequence length="287" mass="32726">MLRDYQDITAVDVEEESETYIRAAPTTFPLSRSWTHQFCPRRRLALILLGVGSVLAITATVLNANGSALGSRLHRMQEAFGNVNHTAAVEMAAFQSRERDTVAKTGQLEVSVKKMTEEIESARKRLLAQMAFLRVIARTVHCDLEDFQQHRTGTQVCCPPGWVSFRSNCYWDSKAGKSWENAKKDCEDKDSHLLIVNSYEEQLFVAQRVRPTFTWIGLTDASGSWKWVDGTPYTVRQEDWREEQPDNWYGHGLGGGEDCAHMHDDGRWNDDHCSREYGWVCEMEANS</sequence>
<keyword evidence="2" id="KW-1015">Disulfide bond</keyword>
<organism evidence="5 6">
    <name type="scientific">Eublepharis macularius</name>
    <name type="common">Leopard gecko</name>
    <name type="synonym">Cyrtodactylus macularius</name>
    <dbReference type="NCBI Taxonomy" id="481883"/>
    <lineage>
        <taxon>Eukaryota</taxon>
        <taxon>Metazoa</taxon>
        <taxon>Chordata</taxon>
        <taxon>Craniata</taxon>
        <taxon>Vertebrata</taxon>
        <taxon>Euteleostomi</taxon>
        <taxon>Lepidosauria</taxon>
        <taxon>Squamata</taxon>
        <taxon>Bifurcata</taxon>
        <taxon>Gekkota</taxon>
        <taxon>Eublepharidae</taxon>
        <taxon>Eublepharinae</taxon>
        <taxon>Eublepharis</taxon>
    </lineage>
</organism>